<organism evidence="3">
    <name type="scientific">Vibrio parahaemolyticus</name>
    <dbReference type="NCBI Taxonomy" id="670"/>
    <lineage>
        <taxon>Bacteria</taxon>
        <taxon>Pseudomonadati</taxon>
        <taxon>Pseudomonadota</taxon>
        <taxon>Gammaproteobacteria</taxon>
        <taxon>Vibrionales</taxon>
        <taxon>Vibrionaceae</taxon>
        <taxon>Vibrio</taxon>
    </lineage>
</organism>
<proteinExistence type="predicted"/>
<protein>
    <submittedName>
        <fullName evidence="3">WbaY</fullName>
    </submittedName>
</protein>
<accession>A0A5P1PN16</accession>
<sequence>MKKKLLVVNKQYHPFVGGVETVAKQYAEWGVDSGFDVTVLCLTTQKNKRVETEVINGVKVVRVYSFLKIYSLPLSLSFFYHLYKMTKSADIVHAHYPFPLFDIIFPFLSRKPKYIVTWHSDIIRQKLFRIILSPFTKYMVSKVKITTTSPKIRQFSGLLSKKDCSVLPLSIEPPKEMSYKGVRIAKVDALGRLIPQDFALFLGRFSYYKGVKFLLDTCRDNLPKNVNVLMVGSGEMLSYAKDFIQHNDMNNVFLVEGHVSEEEKHAYFELCKFFIFPSIFRSEAFGITQLEAMSHSKPVINTLLNSGVPWVSQHGITGLSVPVNNKEKLSDAIALLYSDASYTMKLGNSAKERSRLFETSEIKQRYIEFLNF</sequence>
<dbReference type="EMBL" id="MK455076">
    <property type="protein sequence ID" value="QEQ70566.1"/>
    <property type="molecule type" value="Genomic_DNA"/>
</dbReference>
<evidence type="ECO:0000259" key="1">
    <source>
        <dbReference type="Pfam" id="PF00534"/>
    </source>
</evidence>
<dbReference type="AlphaFoldDB" id="A0A5P1PN16"/>
<evidence type="ECO:0000313" key="3">
    <source>
        <dbReference type="EMBL" id="QEQ70566.1"/>
    </source>
</evidence>
<dbReference type="InterPro" id="IPR050194">
    <property type="entry name" value="Glycosyltransferase_grp1"/>
</dbReference>
<dbReference type="PANTHER" id="PTHR45947">
    <property type="entry name" value="SULFOQUINOVOSYL TRANSFERASE SQD2"/>
    <property type="match status" value="1"/>
</dbReference>
<dbReference type="Pfam" id="PF13439">
    <property type="entry name" value="Glyco_transf_4"/>
    <property type="match status" value="1"/>
</dbReference>
<evidence type="ECO:0000259" key="2">
    <source>
        <dbReference type="Pfam" id="PF13439"/>
    </source>
</evidence>
<feature type="domain" description="Glycosyltransferase subfamily 4-like N-terminal" evidence="2">
    <location>
        <begin position="16"/>
        <end position="153"/>
    </location>
</feature>
<dbReference type="SUPFAM" id="SSF53756">
    <property type="entry name" value="UDP-Glycosyltransferase/glycogen phosphorylase"/>
    <property type="match status" value="1"/>
</dbReference>
<dbReference type="InterPro" id="IPR028098">
    <property type="entry name" value="Glyco_trans_4-like_N"/>
</dbReference>
<dbReference type="RefSeq" id="WP_029803661.1">
    <property type="nucleotide sequence ID" value="NZ_CBCSGT010000005.1"/>
</dbReference>
<dbReference type="GO" id="GO:0016757">
    <property type="term" value="F:glycosyltransferase activity"/>
    <property type="evidence" value="ECO:0007669"/>
    <property type="project" value="InterPro"/>
</dbReference>
<dbReference type="InterPro" id="IPR001296">
    <property type="entry name" value="Glyco_trans_1"/>
</dbReference>
<name>A0A5P1PN16_VIBPH</name>
<feature type="domain" description="Glycosyl transferase family 1" evidence="1">
    <location>
        <begin position="197"/>
        <end position="353"/>
    </location>
</feature>
<dbReference type="PANTHER" id="PTHR45947:SF3">
    <property type="entry name" value="SULFOQUINOVOSYL TRANSFERASE SQD2"/>
    <property type="match status" value="1"/>
</dbReference>
<dbReference type="Pfam" id="PF00534">
    <property type="entry name" value="Glycos_transf_1"/>
    <property type="match status" value="1"/>
</dbReference>
<reference evidence="3" key="1">
    <citation type="journal article" date="2019" name="Int. J. Food Microbiol.">
        <title>Developing a novel molecular serotyping system based on capsular polysaccharide synthesis gene clusters of Vibrio parahaemolyticus.</title>
        <authorList>
            <person name="Pang Y."/>
            <person name="Guo X."/>
            <person name="Tian X."/>
            <person name="Liu F."/>
            <person name="Wang L."/>
            <person name="Wu J."/>
            <person name="Zhang S."/>
            <person name="Li S."/>
            <person name="Liu B."/>
        </authorList>
    </citation>
    <scope>NUCLEOTIDE SEQUENCE</scope>
    <source>
        <strain evidence="3">G2929</strain>
    </source>
</reference>
<dbReference type="Gene3D" id="3.40.50.2000">
    <property type="entry name" value="Glycogen Phosphorylase B"/>
    <property type="match status" value="2"/>
</dbReference>